<feature type="region of interest" description="Disordered" evidence="2">
    <location>
        <begin position="303"/>
        <end position="350"/>
    </location>
</feature>
<dbReference type="InterPro" id="IPR018797">
    <property type="entry name" value="FAM98"/>
</dbReference>
<accession>A0ABD0XJI3</accession>
<dbReference type="Proteomes" id="UP001557470">
    <property type="component" value="Unassembled WGS sequence"/>
</dbReference>
<comment type="caution">
    <text evidence="3">The sequence shown here is derived from an EMBL/GenBank/DDBJ whole genome shotgun (WGS) entry which is preliminary data.</text>
</comment>
<feature type="compositionally biased region" description="Basic residues" evidence="2">
    <location>
        <begin position="334"/>
        <end position="350"/>
    </location>
</feature>
<sequence length="350" mass="39562">MERDFGTINALRALGYTSSVCVRRCTCDELPCPLLTWLESELRATCSDLEDRKTGAFLVEELRTLLTELFCPYATFTTETLTTPLLNKATEFMISELQAARMIQHKVLHPEDETNEVESGKEQRGEDQTIDDLRNWCLDNDGHELVQGDCKAETKRELSLLLHALNMEESSMLTDVCLEVEKRLADLPSGDMTDPLLDSQLNMEQWRQLQKINEALVEDYQCRRQMMVIRFQVTLQSFAWGEKEQERSKMLASIPPMSTLALVSQVSLSLLLAARKDQSYILPVKAGESTAVYKVLMGSVPDRGGRPGELEAPMPMWEGRREGGKGCGGPRGGRGQHRQRFSGKKRNKQD</sequence>
<proteinExistence type="inferred from homology"/>
<dbReference type="AlphaFoldDB" id="A0ABD0XJI3"/>
<evidence type="ECO:0000313" key="4">
    <source>
        <dbReference type="Proteomes" id="UP001557470"/>
    </source>
</evidence>
<keyword evidence="4" id="KW-1185">Reference proteome</keyword>
<reference evidence="3 4" key="1">
    <citation type="submission" date="2024-06" db="EMBL/GenBank/DDBJ databases">
        <authorList>
            <person name="Pan Q."/>
            <person name="Wen M."/>
            <person name="Jouanno E."/>
            <person name="Zahm M."/>
            <person name="Klopp C."/>
            <person name="Cabau C."/>
            <person name="Louis A."/>
            <person name="Berthelot C."/>
            <person name="Parey E."/>
            <person name="Roest Crollius H."/>
            <person name="Montfort J."/>
            <person name="Robinson-Rechavi M."/>
            <person name="Bouchez O."/>
            <person name="Lampietro C."/>
            <person name="Lopez Roques C."/>
            <person name="Donnadieu C."/>
            <person name="Postlethwait J."/>
            <person name="Bobe J."/>
            <person name="Verreycken H."/>
            <person name="Guiguen Y."/>
        </authorList>
    </citation>
    <scope>NUCLEOTIDE SEQUENCE [LARGE SCALE GENOMIC DNA]</scope>
    <source>
        <strain evidence="3">Up_M1</strain>
        <tissue evidence="3">Testis</tissue>
    </source>
</reference>
<evidence type="ECO:0000256" key="1">
    <source>
        <dbReference type="ARBA" id="ARBA00007218"/>
    </source>
</evidence>
<dbReference type="PANTHER" id="PTHR31353:SF5">
    <property type="entry name" value="IM:7138535"/>
    <property type="match status" value="1"/>
</dbReference>
<protein>
    <submittedName>
        <fullName evidence="3">Uncharacterized protein</fullName>
    </submittedName>
</protein>
<evidence type="ECO:0000313" key="3">
    <source>
        <dbReference type="EMBL" id="KAL0994030.1"/>
    </source>
</evidence>
<organism evidence="3 4">
    <name type="scientific">Umbra pygmaea</name>
    <name type="common">Eastern mudminnow</name>
    <dbReference type="NCBI Taxonomy" id="75934"/>
    <lineage>
        <taxon>Eukaryota</taxon>
        <taxon>Metazoa</taxon>
        <taxon>Chordata</taxon>
        <taxon>Craniata</taxon>
        <taxon>Vertebrata</taxon>
        <taxon>Euteleostomi</taxon>
        <taxon>Actinopterygii</taxon>
        <taxon>Neopterygii</taxon>
        <taxon>Teleostei</taxon>
        <taxon>Protacanthopterygii</taxon>
        <taxon>Esociformes</taxon>
        <taxon>Umbridae</taxon>
        <taxon>Umbra</taxon>
    </lineage>
</organism>
<dbReference type="PANTHER" id="PTHR31353">
    <property type="entry name" value="FAM98"/>
    <property type="match status" value="1"/>
</dbReference>
<evidence type="ECO:0000256" key="2">
    <source>
        <dbReference type="SAM" id="MobiDB-lite"/>
    </source>
</evidence>
<comment type="similarity">
    <text evidence="1">Belongs to the FAM98 family.</text>
</comment>
<dbReference type="EMBL" id="JAGEUA010000003">
    <property type="protein sequence ID" value="KAL0994030.1"/>
    <property type="molecule type" value="Genomic_DNA"/>
</dbReference>
<dbReference type="Pfam" id="PF10239">
    <property type="entry name" value="DUF2465"/>
    <property type="match status" value="1"/>
</dbReference>
<name>A0ABD0XJI3_UMBPY</name>
<gene>
    <name evidence="3" type="ORF">UPYG_G00116930</name>
</gene>